<dbReference type="GO" id="GO:0000460">
    <property type="term" value="P:maturation of 5.8S rRNA"/>
    <property type="evidence" value="ECO:0007669"/>
    <property type="project" value="TreeGrafter"/>
</dbReference>
<feature type="compositionally biased region" description="Basic residues" evidence="8">
    <location>
        <begin position="21"/>
        <end position="35"/>
    </location>
</feature>
<dbReference type="InterPro" id="IPR011545">
    <property type="entry name" value="DEAD/DEAH_box_helicase_dom"/>
</dbReference>
<feature type="region of interest" description="Disordered" evidence="8">
    <location>
        <begin position="369"/>
        <end position="394"/>
    </location>
</feature>
<keyword evidence="3" id="KW-0547">Nucleotide-binding</keyword>
<dbReference type="FunFam" id="1.10.3380.30:FF:000003">
    <property type="entry name" value="ATP dependent RNA helicase (Dob1)"/>
    <property type="match status" value="1"/>
</dbReference>
<evidence type="ECO:0000259" key="9">
    <source>
        <dbReference type="PROSITE" id="PS50211"/>
    </source>
</evidence>
<evidence type="ECO:0000259" key="10">
    <source>
        <dbReference type="PROSITE" id="PS51192"/>
    </source>
</evidence>
<keyword evidence="7" id="KW-0539">Nucleus</keyword>
<dbReference type="GO" id="GO:0005634">
    <property type="term" value="C:nucleus"/>
    <property type="evidence" value="ECO:0007669"/>
    <property type="project" value="UniProtKB-SubCell"/>
</dbReference>
<evidence type="ECO:0000313" key="12">
    <source>
        <dbReference type="EMBL" id="TVY93121.1"/>
    </source>
</evidence>
<feature type="domain" description="Helicase ATP-binding" evidence="10">
    <location>
        <begin position="163"/>
        <end position="319"/>
    </location>
</feature>
<evidence type="ECO:0000313" key="13">
    <source>
        <dbReference type="Proteomes" id="UP000315522"/>
    </source>
</evidence>
<dbReference type="CDD" id="cd18024">
    <property type="entry name" value="DEXHc_Mtr4-like"/>
    <property type="match status" value="1"/>
</dbReference>
<dbReference type="InterPro" id="IPR001650">
    <property type="entry name" value="Helicase_C-like"/>
</dbReference>
<dbReference type="SMART" id="SM00799">
    <property type="entry name" value="DENN"/>
    <property type="match status" value="1"/>
</dbReference>
<dbReference type="InterPro" id="IPR001194">
    <property type="entry name" value="cDENN_dom"/>
</dbReference>
<evidence type="ECO:0000256" key="4">
    <source>
        <dbReference type="ARBA" id="ARBA00022801"/>
    </source>
</evidence>
<dbReference type="Gene3D" id="1.10.3380.30">
    <property type="match status" value="1"/>
</dbReference>
<dbReference type="PANTHER" id="PTHR12131:SF7">
    <property type="entry name" value="EXOSOME RNA HELICASE MTR4"/>
    <property type="match status" value="1"/>
</dbReference>
<dbReference type="SMART" id="SM00490">
    <property type="entry name" value="HELICc"/>
    <property type="match status" value="1"/>
</dbReference>
<proteinExistence type="inferred from homology"/>
<evidence type="ECO:0000256" key="3">
    <source>
        <dbReference type="ARBA" id="ARBA00022741"/>
    </source>
</evidence>
<dbReference type="Pfam" id="PF21408">
    <property type="entry name" value="MTR4-like_stalk"/>
    <property type="match status" value="1"/>
</dbReference>
<accession>A0A559MJJ5</accession>
<dbReference type="Proteomes" id="UP000315522">
    <property type="component" value="Unassembled WGS sequence"/>
</dbReference>
<dbReference type="GO" id="GO:0006401">
    <property type="term" value="P:RNA catabolic process"/>
    <property type="evidence" value="ECO:0007669"/>
    <property type="project" value="UniProtKB-ARBA"/>
</dbReference>
<feature type="compositionally biased region" description="Basic and acidic residues" evidence="8">
    <location>
        <begin position="39"/>
        <end position="57"/>
    </location>
</feature>
<dbReference type="InterPro" id="IPR037516">
    <property type="entry name" value="Tripartite_DENN"/>
</dbReference>
<protein>
    <submittedName>
        <fullName evidence="12">ATP-dependent RNA helicase</fullName>
    </submittedName>
</protein>
<feature type="domain" description="Helicase C-terminal" evidence="11">
    <location>
        <begin position="429"/>
        <end position="603"/>
    </location>
</feature>
<dbReference type="GO" id="GO:0003676">
    <property type="term" value="F:nucleic acid binding"/>
    <property type="evidence" value="ECO:0007669"/>
    <property type="project" value="InterPro"/>
</dbReference>
<comment type="caution">
    <text evidence="12">The sequence shown here is derived from an EMBL/GenBank/DDBJ whole genome shotgun (WGS) entry which is preliminary data.</text>
</comment>
<dbReference type="GO" id="GO:0004386">
    <property type="term" value="F:helicase activity"/>
    <property type="evidence" value="ECO:0007669"/>
    <property type="project" value="UniProtKB-KW"/>
</dbReference>
<comment type="subcellular location">
    <subcellularLocation>
        <location evidence="1">Nucleus</location>
    </subcellularLocation>
</comment>
<feature type="region of interest" description="Disordered" evidence="8">
    <location>
        <begin position="1"/>
        <end position="105"/>
    </location>
</feature>
<dbReference type="PANTHER" id="PTHR12131">
    <property type="entry name" value="ATP-DEPENDENT RNA AND DNA HELICASE"/>
    <property type="match status" value="1"/>
</dbReference>
<evidence type="ECO:0000256" key="5">
    <source>
        <dbReference type="ARBA" id="ARBA00022806"/>
    </source>
</evidence>
<dbReference type="PROSITE" id="PS51194">
    <property type="entry name" value="HELICASE_CTER"/>
    <property type="match status" value="1"/>
</dbReference>
<dbReference type="GO" id="GO:0016787">
    <property type="term" value="F:hydrolase activity"/>
    <property type="evidence" value="ECO:0007669"/>
    <property type="project" value="UniProtKB-KW"/>
</dbReference>
<dbReference type="InterPro" id="IPR043153">
    <property type="entry name" value="DENN_C"/>
</dbReference>
<evidence type="ECO:0000259" key="11">
    <source>
        <dbReference type="PROSITE" id="PS51194"/>
    </source>
</evidence>
<dbReference type="SMART" id="SM01142">
    <property type="entry name" value="DSHCT"/>
    <property type="match status" value="1"/>
</dbReference>
<gene>
    <name evidence="12" type="primary">mtr4</name>
    <name evidence="12" type="ORF">LAWI1_G001908</name>
</gene>
<dbReference type="SUPFAM" id="SSF52540">
    <property type="entry name" value="P-loop containing nucleoside triphosphate hydrolases"/>
    <property type="match status" value="1"/>
</dbReference>
<dbReference type="SMART" id="SM00487">
    <property type="entry name" value="DEXDc"/>
    <property type="match status" value="1"/>
</dbReference>
<keyword evidence="13" id="KW-1185">Reference proteome</keyword>
<dbReference type="FunFam" id="3.40.50.300:FF:000083">
    <property type="entry name" value="ATP-dependent RNA helicase DOB1"/>
    <property type="match status" value="1"/>
</dbReference>
<dbReference type="InterPro" id="IPR014001">
    <property type="entry name" value="Helicase_ATP-bd"/>
</dbReference>
<dbReference type="FunFam" id="2.40.30.300:FF:000001">
    <property type="entry name" value="Mtr4 exosome RNA helicase"/>
    <property type="match status" value="1"/>
</dbReference>
<feature type="domain" description="UDENN" evidence="9">
    <location>
        <begin position="1332"/>
        <end position="1860"/>
    </location>
</feature>
<dbReference type="InterPro" id="IPR048392">
    <property type="entry name" value="MTR4-like_stalk"/>
</dbReference>
<dbReference type="Pfam" id="PF02141">
    <property type="entry name" value="DENN"/>
    <property type="match status" value="1"/>
</dbReference>
<dbReference type="Pfam" id="PF03456">
    <property type="entry name" value="uDENN"/>
    <property type="match status" value="1"/>
</dbReference>
<dbReference type="CDD" id="cd18795">
    <property type="entry name" value="SF2_C_Ski2"/>
    <property type="match status" value="1"/>
</dbReference>
<dbReference type="SMART" id="SM00800">
    <property type="entry name" value="uDENN"/>
    <property type="match status" value="1"/>
</dbReference>
<reference evidence="12 13" key="1">
    <citation type="submission" date="2018-05" db="EMBL/GenBank/DDBJ databases">
        <title>Genome sequencing and assembly of the regulated plant pathogen Lachnellula willkommii and related sister species for the development of diagnostic species identification markers.</title>
        <authorList>
            <person name="Giroux E."/>
            <person name="Bilodeau G."/>
        </authorList>
    </citation>
    <scope>NUCLEOTIDE SEQUENCE [LARGE SCALE GENOMIC DNA]</scope>
    <source>
        <strain evidence="12 13">CBS 172.35</strain>
    </source>
</reference>
<dbReference type="InterPro" id="IPR027417">
    <property type="entry name" value="P-loop_NTPase"/>
</dbReference>
<evidence type="ECO:0000256" key="2">
    <source>
        <dbReference type="ARBA" id="ARBA00010140"/>
    </source>
</evidence>
<evidence type="ECO:0000256" key="7">
    <source>
        <dbReference type="ARBA" id="ARBA00023242"/>
    </source>
</evidence>
<dbReference type="Pfam" id="PF00270">
    <property type="entry name" value="DEAD"/>
    <property type="match status" value="1"/>
</dbReference>
<dbReference type="CDD" id="cd13154">
    <property type="entry name" value="KOW_Mtr4"/>
    <property type="match status" value="1"/>
</dbReference>
<dbReference type="PROSITE" id="PS51192">
    <property type="entry name" value="HELICASE_ATP_BIND_1"/>
    <property type="match status" value="1"/>
</dbReference>
<sequence length="1860" mass="210236">MEEMFDVFEDKPQASVSEKPRRSRKEKKDRNKKRNLNGDVKKIAEEQDVDSDMKDVEPAVETVEEEAESNELEEKQDAKRRRMEQEAEPVVTDTFQTEQSREVAGSAGLQTKDDGTLVIQHNIQHQVSLPPDYAYIPISQHKPPEKPARVYPFELDPFQKVSIASIERNESVLVAAHTSAGKTVVAEYAIAQCLKNNQRVIYTSPIKALSNQKFREFTQEFGDVGLMTGDVTINPTATCLVMTTEILRSMLYRGSEIMREVAWVVFDEVHYMRDKTRGVVWEETIILLPDKVRYVFLSATIPNAMQFAEWITKTHQQPCHIVYTDFRPTPLQHYFFPAGADGIRLIVDEKGNFLEDNFQKAMATIEEKSGADPADVNAKQKGRGKNKKTNTGGNKDTSDIYKIVRMIMVKHFNPVIVFSFSKRECEAYALQMSTMAFNDESEKAMVQKVFENAIESLSEEDRTLPQIQHILPLLRRGIGVHHSGLLPILKETIEILFQENLIKVLFATETFSIGLNMPAKTVVFTSVQKFDGTKMRHLTPSEFVQMSGRAGRRGLDDRGFVIMMIDSKMEPATAKEILRGEQDKLNSAFYLGYNMILNLMRVEGISPEFMLEHCFFQFQNTSGVSGLEKELQDLHTERDNLEIADESTIKEYYDLRQQITSYTKDMHDVINHPSYCLQFMNPGRLVHIKFGDQDFGWGAVVKFTARRPKKDSDETYAPQESYILDVLLQVSDSSSVGTQTSTDIPVGVYPPAEGEKSKMEVVPVLLSCVEAIGHVRIFLPKDLKSTDQRSTIRKALDEVKRRFPDGIAILDPIDNMGITDDSFKKLLRKIEVLESRLLSNPLHNSPRLPELYNQYAEKMEIGRKIKEKKKSITEALSIMQLDELKSRKRVLRRLNFINDQEVVELKARVACEISSTGDGHELLLSELLFDRFFNEMPPEMCAAVLSCFIFEEKTKAPPVKDEMAKHYTEILRQAKIIAKVARESKLELNEKEYVETFKQELMAVVLAWAQGKSFSEIWYVLRPPCPFTPFTDDLNSKMTEVYEGSLIRLFRRLEELLRQMAQAAKVMGSDELAAKFELSLSTIRRDIVAAQSIVRIYEDPPPLLSTPPLFYPLLSSPLRSSFTVSCVHKSIAYSIFTFLPIPFENSIRDSHPIPVIFFTGQGTADYFWIAGIDSLSYNDSLFRPQNPSDLNGAGPPSPRVDATIEEGDSEGEGPGSPGNKENGTPKATARHSRTNSWNRLSKLSSDARNSISTLDELESTASNRSSMTIKALPMNGNEGGGALGDFDFDKALMKFANERENFLDDLSFSAGAPVQTSVRTSRRLSNYNSVIPPPEPLNIDPDTHPLKRTFEPVLLDRYPPKHATDELKRRGRFPDYIPMFAFPNDVTIMSSDERPRSTWHGFAMTSDDNSKIYGITVIVWMPLNSEAAEKVERRCEQWRQRHMTNEERELAASLGERLASERAHLSQLLAKLPTVVSGSDARDALEEQISAVEEKISLMTDMLRPVRHGAASKIDGLTDGETGLWSPRAYGIIGRDGSMTSFWKEWLRAVVVPMTNGAVCRVPASTPTLGQWQPLERYVVNLCTEALSPISSKTQVELAVRELRLFARKEAANELPESRSTDLYALFRALTIQNIVALFEFALSESRIILLSSHTAMLHLASKAIASLLYPMKWASIFIPVLPKRLIQVLEAPCPYIVGIERRYEGLELPEDDYVLVDLDQDTINATSAPDALPRQQRRKLVSLLQLAAPHHNRCGVQVGPPPYAIETFPYDAFSSENEAIFTQNAPPSSLAKYVAQNSTTFGEPDPIASKRALVFNAFLQTKNDHSLPLHRSRQCQGTFRLYQPHLFRETILDLLLPLH</sequence>
<evidence type="ECO:0000256" key="1">
    <source>
        <dbReference type="ARBA" id="ARBA00004123"/>
    </source>
</evidence>
<keyword evidence="6" id="KW-0067">ATP-binding</keyword>
<feature type="compositionally biased region" description="Acidic residues" evidence="8">
    <location>
        <begin position="62"/>
        <end position="71"/>
    </location>
</feature>
<dbReference type="PROSITE" id="PS50211">
    <property type="entry name" value="DENN"/>
    <property type="match status" value="1"/>
</dbReference>
<feature type="region of interest" description="Disordered" evidence="8">
    <location>
        <begin position="1186"/>
        <end position="1242"/>
    </location>
</feature>
<dbReference type="InterPro" id="IPR050699">
    <property type="entry name" value="RNA-DNA_Helicase"/>
</dbReference>
<dbReference type="Gene3D" id="3.40.50.300">
    <property type="entry name" value="P-loop containing nucleotide triphosphate hydrolases"/>
    <property type="match status" value="2"/>
</dbReference>
<dbReference type="GO" id="GO:0005524">
    <property type="term" value="F:ATP binding"/>
    <property type="evidence" value="ECO:0007669"/>
    <property type="project" value="UniProtKB-KW"/>
</dbReference>
<comment type="similarity">
    <text evidence="2">Belongs to the helicase family. SKI2 subfamily.</text>
</comment>
<keyword evidence="5 12" id="KW-0347">Helicase</keyword>
<organism evidence="12 13">
    <name type="scientific">Lachnellula willkommii</name>
    <dbReference type="NCBI Taxonomy" id="215461"/>
    <lineage>
        <taxon>Eukaryota</taxon>
        <taxon>Fungi</taxon>
        <taxon>Dikarya</taxon>
        <taxon>Ascomycota</taxon>
        <taxon>Pezizomycotina</taxon>
        <taxon>Leotiomycetes</taxon>
        <taxon>Helotiales</taxon>
        <taxon>Lachnaceae</taxon>
        <taxon>Lachnellula</taxon>
    </lineage>
</organism>
<dbReference type="Gene3D" id="2.40.30.300">
    <property type="match status" value="1"/>
</dbReference>
<dbReference type="Pfam" id="PF00271">
    <property type="entry name" value="Helicase_C"/>
    <property type="match status" value="1"/>
</dbReference>
<dbReference type="InterPro" id="IPR012961">
    <property type="entry name" value="Ski2/MTR4_C"/>
</dbReference>
<dbReference type="FunFam" id="3.40.50.300:FF:000141">
    <property type="entry name" value="ATP-dependent RNA helicase DOB1"/>
    <property type="match status" value="1"/>
</dbReference>
<evidence type="ECO:0000256" key="8">
    <source>
        <dbReference type="SAM" id="MobiDB-lite"/>
    </source>
</evidence>
<dbReference type="Pfam" id="PF08148">
    <property type="entry name" value="DSHCT"/>
    <property type="match status" value="1"/>
</dbReference>
<dbReference type="Gene3D" id="3.40.50.11500">
    <property type="match status" value="1"/>
</dbReference>
<keyword evidence="4" id="KW-0378">Hydrolase</keyword>
<evidence type="ECO:0000256" key="6">
    <source>
        <dbReference type="ARBA" id="ARBA00022840"/>
    </source>
</evidence>
<dbReference type="EMBL" id="QGML01000183">
    <property type="protein sequence ID" value="TVY93121.1"/>
    <property type="molecule type" value="Genomic_DNA"/>
</dbReference>
<dbReference type="InterPro" id="IPR025696">
    <property type="entry name" value="Beta-barrel_MTR4"/>
</dbReference>
<name>A0A559MJJ5_9HELO</name>
<dbReference type="InterPro" id="IPR005113">
    <property type="entry name" value="uDENN_dom"/>
</dbReference>
<dbReference type="Pfam" id="PF13234">
    <property type="entry name" value="MTR4_beta-barrel"/>
    <property type="match status" value="1"/>
</dbReference>